<dbReference type="AlphaFoldDB" id="A0A810KY27"/>
<dbReference type="EMBL" id="AP023354">
    <property type="protein sequence ID" value="BCJ27236.1"/>
    <property type="molecule type" value="Genomic_DNA"/>
</dbReference>
<dbReference type="Proteomes" id="UP000680750">
    <property type="component" value="Chromosome"/>
</dbReference>
<gene>
    <name evidence="2" type="ORF">Asera_13440</name>
</gene>
<evidence type="ECO:0000313" key="3">
    <source>
        <dbReference type="Proteomes" id="UP000680750"/>
    </source>
</evidence>
<name>A0A810KY27_9ACTN</name>
<accession>A0A810KY27</accession>
<feature type="compositionally biased region" description="Basic residues" evidence="1">
    <location>
        <begin position="94"/>
        <end position="104"/>
    </location>
</feature>
<reference evidence="2" key="1">
    <citation type="submission" date="2020-08" db="EMBL/GenBank/DDBJ databases">
        <title>Whole genome shotgun sequence of Actinocatenispora sera NBRC 101916.</title>
        <authorList>
            <person name="Komaki H."/>
            <person name="Tamura T."/>
        </authorList>
    </citation>
    <scope>NUCLEOTIDE SEQUENCE</scope>
    <source>
        <strain evidence="2">NBRC 101916</strain>
    </source>
</reference>
<feature type="region of interest" description="Disordered" evidence="1">
    <location>
        <begin position="1"/>
        <end position="110"/>
    </location>
</feature>
<organism evidence="2 3">
    <name type="scientific">Actinocatenispora sera</name>
    <dbReference type="NCBI Taxonomy" id="390989"/>
    <lineage>
        <taxon>Bacteria</taxon>
        <taxon>Bacillati</taxon>
        <taxon>Actinomycetota</taxon>
        <taxon>Actinomycetes</taxon>
        <taxon>Micromonosporales</taxon>
        <taxon>Micromonosporaceae</taxon>
        <taxon>Actinocatenispora</taxon>
    </lineage>
</organism>
<keyword evidence="3" id="KW-1185">Reference proteome</keyword>
<sequence length="110" mass="12408">MRQPDGEQHQQPAQQYDPGPGDALPGRAQQQREPDPEQQREDRKEPLVEQQAGPLRRGTGIVQHPRAGVGDRLHVDDEDPAQGEPAQHVERRDPARRRGRRGRRAFGYGA</sequence>
<evidence type="ECO:0000313" key="2">
    <source>
        <dbReference type="EMBL" id="BCJ27236.1"/>
    </source>
</evidence>
<protein>
    <submittedName>
        <fullName evidence="2">Uncharacterized protein</fullName>
    </submittedName>
</protein>
<feature type="compositionally biased region" description="Basic and acidic residues" evidence="1">
    <location>
        <begin position="30"/>
        <end position="47"/>
    </location>
</feature>
<evidence type="ECO:0000256" key="1">
    <source>
        <dbReference type="SAM" id="MobiDB-lite"/>
    </source>
</evidence>
<dbReference type="KEGG" id="aser:Asera_13440"/>
<proteinExistence type="predicted"/>